<evidence type="ECO:0000313" key="2">
    <source>
        <dbReference type="Proteomes" id="UP000019918"/>
    </source>
</evidence>
<dbReference type="RefSeq" id="WP_152542640.1">
    <property type="nucleotide sequence ID" value="NZ_JFHN01000029.1"/>
</dbReference>
<accession>A0A014NRB4</accession>
<gene>
    <name evidence="1" type="ORF">BG55_05770</name>
</gene>
<keyword evidence="2" id="KW-1185">Reference proteome</keyword>
<sequence length="64" mass="7246">MQIVSRVPFDLVAKKHPNAASALDLLYRQLRQGQSNTPDELKALYASLDHINCRILYGYPFTAL</sequence>
<proteinExistence type="predicted"/>
<organism evidence="1 2">
    <name type="scientific">Erwinia mallotivora</name>
    <dbReference type="NCBI Taxonomy" id="69222"/>
    <lineage>
        <taxon>Bacteria</taxon>
        <taxon>Pseudomonadati</taxon>
        <taxon>Pseudomonadota</taxon>
        <taxon>Gammaproteobacteria</taxon>
        <taxon>Enterobacterales</taxon>
        <taxon>Erwiniaceae</taxon>
        <taxon>Erwinia</taxon>
    </lineage>
</organism>
<comment type="caution">
    <text evidence="1">The sequence shown here is derived from an EMBL/GenBank/DDBJ whole genome shotgun (WGS) entry which is preliminary data.</text>
</comment>
<dbReference type="PATRIC" id="fig|69222.5.peg.1191"/>
<dbReference type="AlphaFoldDB" id="A0A014NRB4"/>
<protein>
    <submittedName>
        <fullName evidence="1">Cytoplasmic protein</fullName>
    </submittedName>
</protein>
<dbReference type="Proteomes" id="UP000019918">
    <property type="component" value="Unassembled WGS sequence"/>
</dbReference>
<reference evidence="1 2" key="1">
    <citation type="submission" date="2014-02" db="EMBL/GenBank/DDBJ databases">
        <title>Draft genome of Erwinia mallotivora strain BT-MARDI, a papaya dieback pathogen.</title>
        <authorList>
            <person name="Redzuan R."/>
            <person name="Abu Bakar N."/>
            <person name="Badrun R."/>
            <person name="Mohd Raih M.F."/>
            <person name="Rozano L."/>
            <person name="Mat Amin N."/>
        </authorList>
    </citation>
    <scope>NUCLEOTIDE SEQUENCE [LARGE SCALE GENOMIC DNA]</scope>
    <source>
        <strain evidence="1 2">BT-MARDI</strain>
    </source>
</reference>
<dbReference type="EMBL" id="JFHN01000029">
    <property type="protein sequence ID" value="EXU76380.1"/>
    <property type="molecule type" value="Genomic_DNA"/>
</dbReference>
<evidence type="ECO:0000313" key="1">
    <source>
        <dbReference type="EMBL" id="EXU76380.1"/>
    </source>
</evidence>
<name>A0A014NRB4_9GAMM</name>
<dbReference type="OrthoDB" id="9799912at2"/>